<dbReference type="FunFam" id="1.25.40.10:FF:000934">
    <property type="entry name" value="Pentatricopeptide repeat-containing protein"/>
    <property type="match status" value="1"/>
</dbReference>
<accession>A0AAP0NFN7</accession>
<keyword evidence="4" id="KW-1185">Reference proteome</keyword>
<sequence>MEQKMLQFLQNCRSIRQLKQTHLQIFIHGLQDSHFILPKLISLSSSLDSLDYALHIFQTSYNPNVVAYNTIIKCFIGKTHKAALRIYNRMKASTMVTPNSFTFTFLIRCFESFEAVQDGTVVHGDIVKLGFNSSVFVQNTLLDFYAKCGGDLESACRVFEEMPEKDVVSWNSMIGAYMSRGEIEPAIRLFDSMPERSIVTWNSIITGLSKVGNMDLARSVFQRMPGKK</sequence>
<evidence type="ECO:0000313" key="3">
    <source>
        <dbReference type="EMBL" id="KAK9270474.1"/>
    </source>
</evidence>
<dbReference type="InterPro" id="IPR046960">
    <property type="entry name" value="PPR_At4g14850-like_plant"/>
</dbReference>
<dbReference type="InterPro" id="IPR011990">
    <property type="entry name" value="TPR-like_helical_dom_sf"/>
</dbReference>
<dbReference type="AlphaFoldDB" id="A0AAP0NFN7"/>
<dbReference type="PANTHER" id="PTHR47926:SF531">
    <property type="entry name" value="TETRATRICOPEPTIDE REPEAT SUPERFAMILY PROTEIN"/>
    <property type="match status" value="1"/>
</dbReference>
<name>A0AAP0NFN7_LIQFO</name>
<protein>
    <recommendedName>
        <fullName evidence="5">Pentatricopeptide repeat-containing protein</fullName>
    </recommendedName>
</protein>
<organism evidence="3 4">
    <name type="scientific">Liquidambar formosana</name>
    <name type="common">Formosan gum</name>
    <dbReference type="NCBI Taxonomy" id="63359"/>
    <lineage>
        <taxon>Eukaryota</taxon>
        <taxon>Viridiplantae</taxon>
        <taxon>Streptophyta</taxon>
        <taxon>Embryophyta</taxon>
        <taxon>Tracheophyta</taxon>
        <taxon>Spermatophyta</taxon>
        <taxon>Magnoliopsida</taxon>
        <taxon>eudicotyledons</taxon>
        <taxon>Gunneridae</taxon>
        <taxon>Pentapetalae</taxon>
        <taxon>Saxifragales</taxon>
        <taxon>Altingiaceae</taxon>
        <taxon>Liquidambar</taxon>
    </lineage>
</organism>
<feature type="repeat" description="PPR" evidence="2">
    <location>
        <begin position="166"/>
        <end position="200"/>
    </location>
</feature>
<dbReference type="Pfam" id="PF13041">
    <property type="entry name" value="PPR_2"/>
    <property type="match status" value="2"/>
</dbReference>
<dbReference type="Gene3D" id="1.25.40.10">
    <property type="entry name" value="Tetratricopeptide repeat domain"/>
    <property type="match status" value="2"/>
</dbReference>
<evidence type="ECO:0000256" key="2">
    <source>
        <dbReference type="PROSITE-ProRule" id="PRU00708"/>
    </source>
</evidence>
<dbReference type="GO" id="GO:0003723">
    <property type="term" value="F:RNA binding"/>
    <property type="evidence" value="ECO:0007669"/>
    <property type="project" value="InterPro"/>
</dbReference>
<feature type="repeat" description="PPR" evidence="2">
    <location>
        <begin position="134"/>
        <end position="165"/>
    </location>
</feature>
<dbReference type="EMBL" id="JBBPBK010000014">
    <property type="protein sequence ID" value="KAK9270474.1"/>
    <property type="molecule type" value="Genomic_DNA"/>
</dbReference>
<proteinExistence type="predicted"/>
<keyword evidence="1" id="KW-0677">Repeat</keyword>
<comment type="caution">
    <text evidence="3">The sequence shown here is derived from an EMBL/GenBank/DDBJ whole genome shotgun (WGS) entry which is preliminary data.</text>
</comment>
<dbReference type="PANTHER" id="PTHR47926">
    <property type="entry name" value="PENTATRICOPEPTIDE REPEAT-CONTAINING PROTEIN"/>
    <property type="match status" value="1"/>
</dbReference>
<dbReference type="InterPro" id="IPR002885">
    <property type="entry name" value="PPR_rpt"/>
</dbReference>
<dbReference type="GO" id="GO:0009451">
    <property type="term" value="P:RNA modification"/>
    <property type="evidence" value="ECO:0007669"/>
    <property type="project" value="InterPro"/>
</dbReference>
<reference evidence="3 4" key="1">
    <citation type="journal article" date="2024" name="Plant J.">
        <title>Genome sequences and population genomics reveal climatic adaptation and genomic divergence between two closely related sweetgum species.</title>
        <authorList>
            <person name="Xu W.Q."/>
            <person name="Ren C.Q."/>
            <person name="Zhang X.Y."/>
            <person name="Comes H.P."/>
            <person name="Liu X.H."/>
            <person name="Li Y.G."/>
            <person name="Kettle C.J."/>
            <person name="Jalonen R."/>
            <person name="Gaisberger H."/>
            <person name="Ma Y.Z."/>
            <person name="Qiu Y.X."/>
        </authorList>
    </citation>
    <scope>NUCLEOTIDE SEQUENCE [LARGE SCALE GENOMIC DNA]</scope>
    <source>
        <strain evidence="3">Hangzhou</strain>
    </source>
</reference>
<dbReference type="Pfam" id="PF01535">
    <property type="entry name" value="PPR"/>
    <property type="match status" value="1"/>
</dbReference>
<evidence type="ECO:0008006" key="5">
    <source>
        <dbReference type="Google" id="ProtNLM"/>
    </source>
</evidence>
<evidence type="ECO:0000313" key="4">
    <source>
        <dbReference type="Proteomes" id="UP001415857"/>
    </source>
</evidence>
<gene>
    <name evidence="3" type="ORF">L1049_026054</name>
</gene>
<dbReference type="NCBIfam" id="TIGR00756">
    <property type="entry name" value="PPR"/>
    <property type="match status" value="2"/>
</dbReference>
<dbReference type="PROSITE" id="PS51375">
    <property type="entry name" value="PPR"/>
    <property type="match status" value="2"/>
</dbReference>
<evidence type="ECO:0000256" key="1">
    <source>
        <dbReference type="ARBA" id="ARBA00022737"/>
    </source>
</evidence>
<dbReference type="Proteomes" id="UP001415857">
    <property type="component" value="Unassembled WGS sequence"/>
</dbReference>